<evidence type="ECO:0000313" key="1">
    <source>
        <dbReference type="EMBL" id="HGI43684.1"/>
    </source>
</evidence>
<proteinExistence type="predicted"/>
<name>A0A7C4F920_THEPE</name>
<comment type="caution">
    <text evidence="1">The sequence shown here is derived from an EMBL/GenBank/DDBJ whole genome shotgun (WGS) entry which is preliminary data.</text>
</comment>
<protein>
    <submittedName>
        <fullName evidence="1">Uncharacterized protein</fullName>
    </submittedName>
</protein>
<dbReference type="AlphaFoldDB" id="A0A7C4F920"/>
<organism evidence="1">
    <name type="scientific">Thermofilum pendens</name>
    <dbReference type="NCBI Taxonomy" id="2269"/>
    <lineage>
        <taxon>Archaea</taxon>
        <taxon>Thermoproteota</taxon>
        <taxon>Thermoprotei</taxon>
        <taxon>Thermofilales</taxon>
        <taxon>Thermofilaceae</taxon>
        <taxon>Thermofilum</taxon>
    </lineage>
</organism>
<sequence length="181" mass="20318">MLRVRAEEPCRDKTAKMIILLKGVPYNFSRAEGDVVVPCDILEGEYPEFLVPVFVALQLRGAELVEMGIDPGASRSGIVVLVGDEVVYKGVLPTSELLCSLERLSRYYRLRVYLGIGARSFSLEASRWGHRVEVVEVEERDLPVVEGVGHGKNHEVDALRILLKGKLIKMKERLENTLSRE</sequence>
<accession>A0A7C4F920</accession>
<reference evidence="1" key="1">
    <citation type="journal article" date="2020" name="mSystems">
        <title>Genome- and Community-Level Interaction Insights into Carbon Utilization and Element Cycling Functions of Hydrothermarchaeota in Hydrothermal Sediment.</title>
        <authorList>
            <person name="Zhou Z."/>
            <person name="Liu Y."/>
            <person name="Xu W."/>
            <person name="Pan J."/>
            <person name="Luo Z.H."/>
            <person name="Li M."/>
        </authorList>
    </citation>
    <scope>NUCLEOTIDE SEQUENCE [LARGE SCALE GENOMIC DNA]</scope>
    <source>
        <strain evidence="1">SpSt-735</strain>
    </source>
</reference>
<dbReference type="EMBL" id="DTFI01000111">
    <property type="protein sequence ID" value="HGI43684.1"/>
    <property type="molecule type" value="Genomic_DNA"/>
</dbReference>
<gene>
    <name evidence="1" type="ORF">ENV17_04800</name>
</gene>